<reference evidence="2 3" key="1">
    <citation type="submission" date="2018-03" db="EMBL/GenBank/DDBJ databases">
        <title>Alkalicoccus saliphilus sp. nov., isolated from a mineral pool.</title>
        <authorList>
            <person name="Zhao B."/>
        </authorList>
    </citation>
    <scope>NUCLEOTIDE SEQUENCE [LARGE SCALE GENOMIC DNA]</scope>
    <source>
        <strain evidence="2 3">6AG</strain>
    </source>
</reference>
<dbReference type="Pfam" id="PF13037">
    <property type="entry name" value="DUF3898"/>
    <property type="match status" value="1"/>
</dbReference>
<gene>
    <name evidence="2" type="ORF">C6Y45_02195</name>
</gene>
<accession>A0A2T4U9X9</accession>
<dbReference type="EMBL" id="PZJJ01000002">
    <property type="protein sequence ID" value="PTL40213.1"/>
    <property type="molecule type" value="Genomic_DNA"/>
</dbReference>
<dbReference type="AlphaFoldDB" id="A0A2T4U9X9"/>
<dbReference type="InterPro" id="IPR025006">
    <property type="entry name" value="DUF3900"/>
</dbReference>
<evidence type="ECO:0000313" key="3">
    <source>
        <dbReference type="Proteomes" id="UP000240509"/>
    </source>
</evidence>
<comment type="caution">
    <text evidence="2">The sequence shown here is derived from an EMBL/GenBank/DDBJ whole genome shotgun (WGS) entry which is preliminary data.</text>
</comment>
<organism evidence="2 3">
    <name type="scientific">Alkalicoccus saliphilus</name>
    <dbReference type="NCBI Taxonomy" id="200989"/>
    <lineage>
        <taxon>Bacteria</taxon>
        <taxon>Bacillati</taxon>
        <taxon>Bacillota</taxon>
        <taxon>Bacilli</taxon>
        <taxon>Bacillales</taxon>
        <taxon>Bacillaceae</taxon>
        <taxon>Alkalicoccus</taxon>
    </lineage>
</organism>
<dbReference type="OrthoDB" id="2974172at2"/>
<keyword evidence="3" id="KW-1185">Reference proteome</keyword>
<feature type="domain" description="DUF3898" evidence="1">
    <location>
        <begin position="259"/>
        <end position="347"/>
    </location>
</feature>
<dbReference type="Pfam" id="PF13039">
    <property type="entry name" value="DUF3900"/>
    <property type="match status" value="1"/>
</dbReference>
<sequence>MHVQINYAAFFHIKDSEGTGKTAEHQSTLTEEEYVDSAVETFLHEEFKKMFLRKAERHPSSQKSATKLGRFVVEPGFELASNPNYGMLERVRQTNSSEEFTAEAEKVTDAYVHTSAARGGIVIIVQAHLPDLSSQPFVLLTKCDFEDHIVTLGDEKNLLRQVNRAISTKGMKAVQFPHMPHEGMVEPWEIKIHQASHAHYFEDFLAYVEYPKTKKEAAAQEVVQSAQESVLSGFEEDSEERIAEEEVLEAWANTEERTLQERWEEEQVKEVALPILEKNPDVKLRLKLDHLKIDALLEDFGQNLHIARVGERYVVLLEGEYFSFDKEASPVEFLQPDSLDNITARMKARYEEE</sequence>
<dbReference type="Proteomes" id="UP000240509">
    <property type="component" value="Unassembled WGS sequence"/>
</dbReference>
<protein>
    <recommendedName>
        <fullName evidence="1">DUF3898 domain-containing protein</fullName>
    </recommendedName>
</protein>
<evidence type="ECO:0000313" key="2">
    <source>
        <dbReference type="EMBL" id="PTL40213.1"/>
    </source>
</evidence>
<dbReference type="RefSeq" id="WP_107583391.1">
    <property type="nucleotide sequence ID" value="NZ_PZJJ01000002.1"/>
</dbReference>
<name>A0A2T4U9X9_9BACI</name>
<proteinExistence type="predicted"/>
<dbReference type="InterPro" id="IPR025012">
    <property type="entry name" value="DUF3898"/>
</dbReference>
<evidence type="ECO:0000259" key="1">
    <source>
        <dbReference type="Pfam" id="PF13037"/>
    </source>
</evidence>